<accession>A0A2P2J5T6</accession>
<organism evidence="1">
    <name type="scientific">Rhizophora mucronata</name>
    <name type="common">Asiatic mangrove</name>
    <dbReference type="NCBI Taxonomy" id="61149"/>
    <lineage>
        <taxon>Eukaryota</taxon>
        <taxon>Viridiplantae</taxon>
        <taxon>Streptophyta</taxon>
        <taxon>Embryophyta</taxon>
        <taxon>Tracheophyta</taxon>
        <taxon>Spermatophyta</taxon>
        <taxon>Magnoliopsida</taxon>
        <taxon>eudicotyledons</taxon>
        <taxon>Gunneridae</taxon>
        <taxon>Pentapetalae</taxon>
        <taxon>rosids</taxon>
        <taxon>fabids</taxon>
        <taxon>Malpighiales</taxon>
        <taxon>Rhizophoraceae</taxon>
        <taxon>Rhizophora</taxon>
    </lineage>
</organism>
<evidence type="ECO:0000313" key="1">
    <source>
        <dbReference type="EMBL" id="MBW88819.1"/>
    </source>
</evidence>
<dbReference type="EMBL" id="GGEC01008336">
    <property type="protein sequence ID" value="MBW88819.1"/>
    <property type="molecule type" value="Transcribed_RNA"/>
</dbReference>
<sequence>MHHHLIWLRTQSLLQLLQSMLYNRLYHER</sequence>
<dbReference type="AlphaFoldDB" id="A0A2P2J5T6"/>
<proteinExistence type="predicted"/>
<protein>
    <submittedName>
        <fullName evidence="1">Uncharacterized protein</fullName>
    </submittedName>
</protein>
<name>A0A2P2J5T6_RHIMU</name>
<reference evidence="1" key="1">
    <citation type="submission" date="2018-02" db="EMBL/GenBank/DDBJ databases">
        <title>Rhizophora mucronata_Transcriptome.</title>
        <authorList>
            <person name="Meera S.P."/>
            <person name="Sreeshan A."/>
            <person name="Augustine A."/>
        </authorList>
    </citation>
    <scope>NUCLEOTIDE SEQUENCE</scope>
    <source>
        <tissue evidence="1">Leaf</tissue>
    </source>
</reference>